<protein>
    <submittedName>
        <fullName evidence="2">Uncharacterized protein</fullName>
    </submittedName>
</protein>
<dbReference type="Proteomes" id="UP000299102">
    <property type="component" value="Unassembled WGS sequence"/>
</dbReference>
<feature type="region of interest" description="Disordered" evidence="1">
    <location>
        <begin position="69"/>
        <end position="91"/>
    </location>
</feature>
<evidence type="ECO:0000256" key="1">
    <source>
        <dbReference type="SAM" id="MobiDB-lite"/>
    </source>
</evidence>
<sequence length="158" mass="18137">MAGWFNELLELKISSKVQLSFLETPSNEDGRVNQKTRFNDFSLIVQHLIRLIYSAKLVKTKIRPEVARRRRARPGQHIAQPQSPLRPPRAHQSNKLNCEAALKCADRLYFIKLVSIISGSFRIVPPEVGAFDKGDKLERYSNSEAIMRICVEFNGMHF</sequence>
<proteinExistence type="predicted"/>
<keyword evidence="3" id="KW-1185">Reference proteome</keyword>
<gene>
    <name evidence="2" type="ORF">EVAR_34438_1</name>
</gene>
<reference evidence="2 3" key="1">
    <citation type="journal article" date="2019" name="Commun. Biol.">
        <title>The bagworm genome reveals a unique fibroin gene that provides high tensile strength.</title>
        <authorList>
            <person name="Kono N."/>
            <person name="Nakamura H."/>
            <person name="Ohtoshi R."/>
            <person name="Tomita M."/>
            <person name="Numata K."/>
            <person name="Arakawa K."/>
        </authorList>
    </citation>
    <scope>NUCLEOTIDE SEQUENCE [LARGE SCALE GENOMIC DNA]</scope>
</reference>
<accession>A0A4C1WM42</accession>
<evidence type="ECO:0000313" key="3">
    <source>
        <dbReference type="Proteomes" id="UP000299102"/>
    </source>
</evidence>
<organism evidence="2 3">
    <name type="scientific">Eumeta variegata</name>
    <name type="common">Bagworm moth</name>
    <name type="synonym">Eumeta japonica</name>
    <dbReference type="NCBI Taxonomy" id="151549"/>
    <lineage>
        <taxon>Eukaryota</taxon>
        <taxon>Metazoa</taxon>
        <taxon>Ecdysozoa</taxon>
        <taxon>Arthropoda</taxon>
        <taxon>Hexapoda</taxon>
        <taxon>Insecta</taxon>
        <taxon>Pterygota</taxon>
        <taxon>Neoptera</taxon>
        <taxon>Endopterygota</taxon>
        <taxon>Lepidoptera</taxon>
        <taxon>Glossata</taxon>
        <taxon>Ditrysia</taxon>
        <taxon>Tineoidea</taxon>
        <taxon>Psychidae</taxon>
        <taxon>Oiketicinae</taxon>
        <taxon>Eumeta</taxon>
    </lineage>
</organism>
<evidence type="ECO:0000313" key="2">
    <source>
        <dbReference type="EMBL" id="GBP51552.1"/>
    </source>
</evidence>
<name>A0A4C1WM42_EUMVA</name>
<dbReference type="AlphaFoldDB" id="A0A4C1WM42"/>
<dbReference type="EMBL" id="BGZK01000583">
    <property type="protein sequence ID" value="GBP51552.1"/>
    <property type="molecule type" value="Genomic_DNA"/>
</dbReference>
<comment type="caution">
    <text evidence="2">The sequence shown here is derived from an EMBL/GenBank/DDBJ whole genome shotgun (WGS) entry which is preliminary data.</text>
</comment>